<dbReference type="KEGG" id="cben:EG339_23885"/>
<accession>A0A3G6TM85</accession>
<dbReference type="AlphaFoldDB" id="A0A3G6TM85"/>
<proteinExistence type="predicted"/>
<protein>
    <submittedName>
        <fullName evidence="1">Uncharacterized protein</fullName>
    </submittedName>
</protein>
<dbReference type="Proteomes" id="UP000271193">
    <property type="component" value="Chromosome"/>
</dbReference>
<keyword evidence="2" id="KW-1185">Reference proteome</keyword>
<reference evidence="2" key="1">
    <citation type="submission" date="2018-11" db="EMBL/GenBank/DDBJ databases">
        <title>Proposal to divide the Flavobacteriaceae and reorganize its genera based on Amino Acid Identity values calculated from whole genome sequences.</title>
        <authorList>
            <person name="Nicholson A.C."/>
            <person name="Gulvik C.A."/>
            <person name="Whitney A.M."/>
            <person name="Humrighouse B.W."/>
            <person name="Bell M."/>
            <person name="Holmes B."/>
            <person name="Steigerwalt A.G."/>
            <person name="Villarma A."/>
            <person name="Sheth M."/>
            <person name="Batra D."/>
            <person name="Pryor J."/>
            <person name="Bernardet J.-F."/>
            <person name="Hugo C."/>
            <person name="Kampfer P."/>
            <person name="Newman J."/>
            <person name="McQuiston J.R."/>
        </authorList>
    </citation>
    <scope>NUCLEOTIDE SEQUENCE [LARGE SCALE GENOMIC DNA]</scope>
    <source>
        <strain evidence="2">G0229</strain>
    </source>
</reference>
<sequence length="70" mass="8146">MYWTYNFNVQELIAGVSFECRDCKAVIKISPSSMNQVKQVYENFINLKDKKAKKVDTFSSSEFLEVVDKI</sequence>
<dbReference type="EMBL" id="CP033932">
    <property type="protein sequence ID" value="AZB27414.1"/>
    <property type="molecule type" value="Genomic_DNA"/>
</dbReference>
<evidence type="ECO:0000313" key="1">
    <source>
        <dbReference type="EMBL" id="AZB27414.1"/>
    </source>
</evidence>
<evidence type="ECO:0000313" key="2">
    <source>
        <dbReference type="Proteomes" id="UP000271193"/>
    </source>
</evidence>
<name>A0A3G6TM85_9FLAO</name>
<gene>
    <name evidence="1" type="ORF">EG339_23885</name>
</gene>
<organism evidence="1 2">
    <name type="scientific">Chryseobacterium bernardetii</name>
    <dbReference type="NCBI Taxonomy" id="1241978"/>
    <lineage>
        <taxon>Bacteria</taxon>
        <taxon>Pseudomonadati</taxon>
        <taxon>Bacteroidota</taxon>
        <taxon>Flavobacteriia</taxon>
        <taxon>Flavobacteriales</taxon>
        <taxon>Weeksellaceae</taxon>
        <taxon>Chryseobacterium group</taxon>
        <taxon>Chryseobacterium</taxon>
    </lineage>
</organism>